<keyword evidence="7" id="KW-1185">Reference proteome</keyword>
<gene>
    <name evidence="6" type="primary">bthL_1</name>
    <name evidence="6" type="ORF">SPACI_012370</name>
</gene>
<name>A0ABZ3IYR7_SPOA4</name>
<dbReference type="EMBL" id="CP155571">
    <property type="protein sequence ID" value="XFO71222.1"/>
    <property type="molecule type" value="Genomic_DNA"/>
</dbReference>
<keyword evidence="4" id="KW-0411">Iron-sulfur</keyword>
<dbReference type="PANTHER" id="PTHR43177">
    <property type="entry name" value="PROTEIN NRFC"/>
    <property type="match status" value="1"/>
</dbReference>
<evidence type="ECO:0000313" key="7">
    <source>
        <dbReference type="Proteomes" id="UP000216052"/>
    </source>
</evidence>
<protein>
    <submittedName>
        <fullName evidence="6">Pyrogallol hydroxytransferase small subunit</fullName>
        <ecNumber evidence="6">1.97.1.2</ecNumber>
    </submittedName>
</protein>
<dbReference type="PROSITE" id="PS51379">
    <property type="entry name" value="4FE4S_FER_2"/>
    <property type="match status" value="1"/>
</dbReference>
<keyword evidence="2" id="KW-0479">Metal-binding</keyword>
<dbReference type="PANTHER" id="PTHR43177:SF3">
    <property type="entry name" value="PROTEIN NRFC HOMOLOG"/>
    <property type="match status" value="1"/>
</dbReference>
<reference evidence="6" key="1">
    <citation type="submission" date="2024-05" db="EMBL/GenBank/DDBJ databases">
        <title>Isolation and characterization of Sporomusa carbonis sp. nov., a carboxydotrophic hydrogenogen in the genus of Sporomusa isolated from a charcoal burning pile.</title>
        <authorList>
            <person name="Boeer T."/>
            <person name="Rosenbaum F."/>
            <person name="Eysell L."/>
            <person name="Mueller V."/>
            <person name="Daniel R."/>
            <person name="Poehlein A."/>
        </authorList>
    </citation>
    <scope>NUCLEOTIDE SEQUENCE [LARGE SCALE GENOMIC DNA]</scope>
    <source>
        <strain evidence="6">DSM 3132</strain>
    </source>
</reference>
<accession>A0ABZ3IYR7</accession>
<evidence type="ECO:0000256" key="4">
    <source>
        <dbReference type="ARBA" id="ARBA00023014"/>
    </source>
</evidence>
<dbReference type="InterPro" id="IPR050954">
    <property type="entry name" value="ET_IronSulfur_Cluster-Binding"/>
</dbReference>
<evidence type="ECO:0000256" key="1">
    <source>
        <dbReference type="ARBA" id="ARBA00022485"/>
    </source>
</evidence>
<evidence type="ECO:0000259" key="5">
    <source>
        <dbReference type="PROSITE" id="PS51379"/>
    </source>
</evidence>
<dbReference type="SUPFAM" id="SSF54862">
    <property type="entry name" value="4Fe-4S ferredoxins"/>
    <property type="match status" value="1"/>
</dbReference>
<dbReference type="Gene3D" id="3.30.70.20">
    <property type="match status" value="2"/>
</dbReference>
<dbReference type="Proteomes" id="UP000216052">
    <property type="component" value="Chromosome"/>
</dbReference>
<dbReference type="Gene3D" id="2.60.40.1120">
    <property type="entry name" value="Carboxypeptidase-like, regulatory domain"/>
    <property type="match status" value="1"/>
</dbReference>
<evidence type="ECO:0000256" key="2">
    <source>
        <dbReference type="ARBA" id="ARBA00022723"/>
    </source>
</evidence>
<dbReference type="SUPFAM" id="SSF49478">
    <property type="entry name" value="Cna protein B-type domain"/>
    <property type="match status" value="1"/>
</dbReference>
<dbReference type="RefSeq" id="WP_093794882.1">
    <property type="nucleotide sequence ID" value="NZ_CP155571.1"/>
</dbReference>
<dbReference type="InterPro" id="IPR017896">
    <property type="entry name" value="4Fe4S_Fe-S-bd"/>
</dbReference>
<dbReference type="Pfam" id="PF13620">
    <property type="entry name" value="CarboxypepD_reg"/>
    <property type="match status" value="1"/>
</dbReference>
<evidence type="ECO:0000313" key="6">
    <source>
        <dbReference type="EMBL" id="XFO71222.1"/>
    </source>
</evidence>
<dbReference type="GO" id="GO:0018706">
    <property type="term" value="F:pyrogallol hydroxytransferase activity"/>
    <property type="evidence" value="ECO:0007669"/>
    <property type="project" value="UniProtKB-EC"/>
</dbReference>
<keyword evidence="3" id="KW-0408">Iron</keyword>
<keyword evidence="1" id="KW-0004">4Fe-4S</keyword>
<proteinExistence type="predicted"/>
<feature type="domain" description="4Fe-4S ferredoxin-type" evidence="5">
    <location>
        <begin position="2"/>
        <end position="31"/>
    </location>
</feature>
<sequence>MKVFVIDVENCNGCYTCQLVCKDEHVENDWSPIAKPQPDTGHFWLKMTEKTHGQVPKVKLEYVPQGCVHCDNAPCMKAAKNEAVYKRPDGLVLIDPEKSQGQKEIVEACPYHAVYWNEALQIPQKCTGCAHLVDEGKEPRCVEACPHECIKFGEESELADLIAKAEIMLPEVGAKPRVYYVNLPKLFVAGLVYDAQKDEIIENAKVSLTCKTTGAVLQATTDDFGDFWFKKLAAGNYGLTISAQGYETYEEAIIVDQSLNVGDIALQAVPLNN</sequence>
<dbReference type="Pfam" id="PF13247">
    <property type="entry name" value="Fer4_11"/>
    <property type="match status" value="1"/>
</dbReference>
<organism evidence="6 7">
    <name type="scientific">Sporomusa acidovorans (strain ATCC 49682 / DSM 3132 / Mol)</name>
    <dbReference type="NCBI Taxonomy" id="1123286"/>
    <lineage>
        <taxon>Bacteria</taxon>
        <taxon>Bacillati</taxon>
        <taxon>Bacillota</taxon>
        <taxon>Negativicutes</taxon>
        <taxon>Selenomonadales</taxon>
        <taxon>Sporomusaceae</taxon>
        <taxon>Sporomusa</taxon>
    </lineage>
</organism>
<evidence type="ECO:0000256" key="3">
    <source>
        <dbReference type="ARBA" id="ARBA00023004"/>
    </source>
</evidence>
<keyword evidence="6" id="KW-0560">Oxidoreductase</keyword>
<dbReference type="EC" id="1.97.1.2" evidence="6"/>